<evidence type="ECO:0000256" key="1">
    <source>
        <dbReference type="ARBA" id="ARBA00022729"/>
    </source>
</evidence>
<dbReference type="Gene3D" id="3.10.50.10">
    <property type="match status" value="1"/>
</dbReference>
<dbReference type="GO" id="GO:0005975">
    <property type="term" value="P:carbohydrate metabolic process"/>
    <property type="evidence" value="ECO:0007669"/>
    <property type="project" value="InterPro"/>
</dbReference>
<feature type="chain" id="PRO_5041251055" description="GH18 domain-containing protein" evidence="7">
    <location>
        <begin position="22"/>
        <end position="364"/>
    </location>
</feature>
<dbReference type="InterPro" id="IPR050314">
    <property type="entry name" value="Glycosyl_Hydrlase_18"/>
</dbReference>
<dbReference type="GO" id="GO:0006032">
    <property type="term" value="P:chitin catabolic process"/>
    <property type="evidence" value="ECO:0007669"/>
    <property type="project" value="TreeGrafter"/>
</dbReference>
<comment type="caution">
    <text evidence="9">The sequence shown here is derived from an EMBL/GenBank/DDBJ whole genome shotgun (WGS) entry which is preliminary data.</text>
</comment>
<organism evidence="9 10">
    <name type="scientific">Zophobas morio</name>
    <dbReference type="NCBI Taxonomy" id="2755281"/>
    <lineage>
        <taxon>Eukaryota</taxon>
        <taxon>Metazoa</taxon>
        <taxon>Ecdysozoa</taxon>
        <taxon>Arthropoda</taxon>
        <taxon>Hexapoda</taxon>
        <taxon>Insecta</taxon>
        <taxon>Pterygota</taxon>
        <taxon>Neoptera</taxon>
        <taxon>Endopterygota</taxon>
        <taxon>Coleoptera</taxon>
        <taxon>Polyphaga</taxon>
        <taxon>Cucujiformia</taxon>
        <taxon>Tenebrionidae</taxon>
        <taxon>Zophobas</taxon>
    </lineage>
</organism>
<keyword evidence="1 7" id="KW-0732">Signal</keyword>
<dbReference type="Proteomes" id="UP001168821">
    <property type="component" value="Unassembled WGS sequence"/>
</dbReference>
<dbReference type="InterPro" id="IPR017853">
    <property type="entry name" value="GH"/>
</dbReference>
<dbReference type="PROSITE" id="PS51910">
    <property type="entry name" value="GH18_2"/>
    <property type="match status" value="1"/>
</dbReference>
<dbReference type="AlphaFoldDB" id="A0AA38IJM5"/>
<feature type="domain" description="GH18" evidence="8">
    <location>
        <begin position="24"/>
        <end position="364"/>
    </location>
</feature>
<dbReference type="InterPro" id="IPR011583">
    <property type="entry name" value="Chitinase_II/V-like_cat"/>
</dbReference>
<name>A0AA38IJM5_9CUCU</name>
<accession>A0AA38IJM5</accession>
<dbReference type="Gene3D" id="3.20.20.80">
    <property type="entry name" value="Glycosidases"/>
    <property type="match status" value="1"/>
</dbReference>
<keyword evidence="2 5" id="KW-0378">Hydrolase</keyword>
<keyword evidence="3" id="KW-0325">Glycoprotein</keyword>
<reference evidence="9" key="1">
    <citation type="journal article" date="2023" name="G3 (Bethesda)">
        <title>Whole genome assemblies of Zophobas morio and Tenebrio molitor.</title>
        <authorList>
            <person name="Kaur S."/>
            <person name="Stinson S.A."/>
            <person name="diCenzo G.C."/>
        </authorList>
    </citation>
    <scope>NUCLEOTIDE SEQUENCE</scope>
    <source>
        <strain evidence="9">QUZm001</strain>
    </source>
</reference>
<feature type="signal peptide" evidence="7">
    <location>
        <begin position="1"/>
        <end position="21"/>
    </location>
</feature>
<evidence type="ECO:0000259" key="8">
    <source>
        <dbReference type="PROSITE" id="PS51910"/>
    </source>
</evidence>
<dbReference type="GO" id="GO:0004568">
    <property type="term" value="F:chitinase activity"/>
    <property type="evidence" value="ECO:0007669"/>
    <property type="project" value="TreeGrafter"/>
</dbReference>
<evidence type="ECO:0000256" key="2">
    <source>
        <dbReference type="ARBA" id="ARBA00022801"/>
    </source>
</evidence>
<dbReference type="Pfam" id="PF00704">
    <property type="entry name" value="Glyco_hydro_18"/>
    <property type="match status" value="1"/>
</dbReference>
<dbReference type="InterPro" id="IPR029070">
    <property type="entry name" value="Chitinase_insertion_sf"/>
</dbReference>
<comment type="similarity">
    <text evidence="6">Belongs to the glycosyl hydrolase 18 family.</text>
</comment>
<evidence type="ECO:0000256" key="4">
    <source>
        <dbReference type="ARBA" id="ARBA00023295"/>
    </source>
</evidence>
<evidence type="ECO:0000256" key="6">
    <source>
        <dbReference type="RuleBase" id="RU004453"/>
    </source>
</evidence>
<dbReference type="PANTHER" id="PTHR11177">
    <property type="entry name" value="CHITINASE"/>
    <property type="match status" value="1"/>
</dbReference>
<dbReference type="InterPro" id="IPR001579">
    <property type="entry name" value="Glyco_hydro_18_chit_AS"/>
</dbReference>
<dbReference type="GO" id="GO:0005576">
    <property type="term" value="C:extracellular region"/>
    <property type="evidence" value="ECO:0007669"/>
    <property type="project" value="TreeGrafter"/>
</dbReference>
<evidence type="ECO:0000313" key="10">
    <source>
        <dbReference type="Proteomes" id="UP001168821"/>
    </source>
</evidence>
<dbReference type="PROSITE" id="PS01095">
    <property type="entry name" value="GH18_1"/>
    <property type="match status" value="1"/>
</dbReference>
<dbReference type="InterPro" id="IPR001223">
    <property type="entry name" value="Glyco_hydro18_cat"/>
</dbReference>
<dbReference type="FunFam" id="3.10.50.10:FF:000003">
    <property type="entry name" value="Class V chitinase CHIT5b"/>
    <property type="match status" value="1"/>
</dbReference>
<dbReference type="GO" id="GO:0008061">
    <property type="term" value="F:chitin binding"/>
    <property type="evidence" value="ECO:0007669"/>
    <property type="project" value="InterPro"/>
</dbReference>
<keyword evidence="10" id="KW-1185">Reference proteome</keyword>
<evidence type="ECO:0000256" key="3">
    <source>
        <dbReference type="ARBA" id="ARBA00023180"/>
    </source>
</evidence>
<evidence type="ECO:0000256" key="5">
    <source>
        <dbReference type="RuleBase" id="RU000489"/>
    </source>
</evidence>
<gene>
    <name evidence="9" type="ORF">Zmor_014220</name>
</gene>
<protein>
    <recommendedName>
        <fullName evidence="8">GH18 domain-containing protein</fullName>
    </recommendedName>
</protein>
<evidence type="ECO:0000313" key="9">
    <source>
        <dbReference type="EMBL" id="KAJ3655077.1"/>
    </source>
</evidence>
<dbReference type="EMBL" id="JALNTZ010000004">
    <property type="protein sequence ID" value="KAJ3655077.1"/>
    <property type="molecule type" value="Genomic_DNA"/>
</dbReference>
<dbReference type="PANTHER" id="PTHR11177:SF360">
    <property type="entry name" value="CHITINASE 4-RELATED"/>
    <property type="match status" value="1"/>
</dbReference>
<keyword evidence="4 5" id="KW-0326">Glycosidase</keyword>
<dbReference type="SMART" id="SM00636">
    <property type="entry name" value="Glyco_18"/>
    <property type="match status" value="1"/>
</dbReference>
<dbReference type="SUPFAM" id="SSF54556">
    <property type="entry name" value="Chitinase insertion domain"/>
    <property type="match status" value="1"/>
</dbReference>
<sequence length="364" mass="40317">MFKLLAATILLNYLIVQNTTAATDKVICYYQSWSASSFSPSNIDPHICTHINYAFVGIKTDGSLRLSGGEDVIRKLRDLKKKNNKLKLLFSVGGWSEGSKTFSSVAASSGKLSKMASSALQLVKTHKFDGIDIDWEYPAQRGGKSADKKNFVTMLKTLRKKLKDNGNYLLTVAVASTPDSSSYDVSKIAEQVDFINVMTYDFHGVSDGKTGENAPLHSRSKESQWEKDNANCEASIKHWKDKGASSSKLILGLAFYGHSYKLKNSKVHGIGAPINGDNGQLPYSEICKLKSGWKEVWDNEQKVPYKYKGLTWIGFDNPSSIKEKVKFATKKKLGGVMIWAVDQDDKSGSCGTKYALLKEIKKHL</sequence>
<proteinExistence type="inferred from homology"/>
<evidence type="ECO:0000256" key="7">
    <source>
        <dbReference type="SAM" id="SignalP"/>
    </source>
</evidence>
<dbReference type="SUPFAM" id="SSF51445">
    <property type="entry name" value="(Trans)glycosidases"/>
    <property type="match status" value="1"/>
</dbReference>